<dbReference type="EMBL" id="JASCZI010000859">
    <property type="protein sequence ID" value="MED6113611.1"/>
    <property type="molecule type" value="Genomic_DNA"/>
</dbReference>
<protein>
    <recommendedName>
        <fullName evidence="1">Helicase Sen1 N-terminal domain-containing protein</fullName>
    </recommendedName>
</protein>
<reference evidence="2 3" key="1">
    <citation type="journal article" date="2023" name="Plants (Basel)">
        <title>Bridging the Gap: Combining Genomics and Transcriptomics Approaches to Understand Stylosanthes scabra, an Orphan Legume from the Brazilian Caatinga.</title>
        <authorList>
            <person name="Ferreira-Neto J.R.C."/>
            <person name="da Silva M.D."/>
            <person name="Binneck E."/>
            <person name="de Melo N.F."/>
            <person name="da Silva R.H."/>
            <person name="de Melo A.L.T.M."/>
            <person name="Pandolfi V."/>
            <person name="Bustamante F.O."/>
            <person name="Brasileiro-Vidal A.C."/>
            <person name="Benko-Iseppon A.M."/>
        </authorList>
    </citation>
    <scope>NUCLEOTIDE SEQUENCE [LARGE SCALE GENOMIC DNA]</scope>
    <source>
        <tissue evidence="2">Leaves</tissue>
    </source>
</reference>
<proteinExistence type="predicted"/>
<name>A0ABU6QNP8_9FABA</name>
<keyword evidence="3" id="KW-1185">Reference proteome</keyword>
<accession>A0ABU6QNP8</accession>
<comment type="caution">
    <text evidence="2">The sequence shown here is derived from an EMBL/GenBank/DDBJ whole genome shotgun (WGS) entry which is preliminary data.</text>
</comment>
<sequence>MANKLASRRDLLDRWRGIQMEEEDDDNDIADPSKRHLFHLRKEQWFADAYNFLICLPYESHFWCGFWDIMGPLLETFYNYFKDDRHDSPLRCLWKRMSDEMKHCLQCICQHHQAQDMYNMEYEYSSIGPLLDVLHKLDNQRVTLHLIDINTKLAGEEYNPACDNAEVVSVLYEVLMFPVLLDYQPLFNEFELFVEAIDCKHELALSGHQQFPGVYALLFCKRSVRSVGYRLAESMGKLRRAADLEPLQPLLKKFIGCLESDALPLASDTSTPRAQLDRVSLWIGIKSLLSFLEPPTFEEGILEQYPFFVDIVLNHISGDSLEFSHAVNCLRLLFEMLGCKLWLRSTLSPSVMRNTLLGQCFHTRNEKIHKDIFGLFQPFLQACMHNSYFLKDIYSLAGVGVGSLSVGIIYDFDPMIQSLEALQDGEHEKQRRHFLYFLLHQVPVSSNFSILTRKLANQIALLVVLRGYRMNPPCPPFECSHMWGPALVSSLKDSSLHNSLRQPAFDLIQTIIVSDAAALVNSVLSCCTNPNTESSLANNVTELDNKRDDICFQAIPNCAEKDGNCSWTQFSAQARISYQEFREWMCIPMLWVDVLVDISPSVLPISFSQSVFWARSRFPMIELDNSSETVLPVRSCLSSYAAEISSSFGWKVPTGSDDGGDGKKSENSVEVFSMSSPLIRTFNRSYD</sequence>
<evidence type="ECO:0000313" key="3">
    <source>
        <dbReference type="Proteomes" id="UP001341840"/>
    </source>
</evidence>
<feature type="domain" description="Helicase Sen1 N-terminal" evidence="1">
    <location>
        <begin position="93"/>
        <end position="357"/>
    </location>
</feature>
<dbReference type="Pfam" id="PF12726">
    <property type="entry name" value="SEN1_N"/>
    <property type="match status" value="1"/>
</dbReference>
<evidence type="ECO:0000259" key="1">
    <source>
        <dbReference type="Pfam" id="PF12726"/>
    </source>
</evidence>
<dbReference type="Proteomes" id="UP001341840">
    <property type="component" value="Unassembled WGS sequence"/>
</dbReference>
<evidence type="ECO:0000313" key="2">
    <source>
        <dbReference type="EMBL" id="MED6113611.1"/>
    </source>
</evidence>
<gene>
    <name evidence="2" type="ORF">PIB30_072473</name>
</gene>
<organism evidence="2 3">
    <name type="scientific">Stylosanthes scabra</name>
    <dbReference type="NCBI Taxonomy" id="79078"/>
    <lineage>
        <taxon>Eukaryota</taxon>
        <taxon>Viridiplantae</taxon>
        <taxon>Streptophyta</taxon>
        <taxon>Embryophyta</taxon>
        <taxon>Tracheophyta</taxon>
        <taxon>Spermatophyta</taxon>
        <taxon>Magnoliopsida</taxon>
        <taxon>eudicotyledons</taxon>
        <taxon>Gunneridae</taxon>
        <taxon>Pentapetalae</taxon>
        <taxon>rosids</taxon>
        <taxon>fabids</taxon>
        <taxon>Fabales</taxon>
        <taxon>Fabaceae</taxon>
        <taxon>Papilionoideae</taxon>
        <taxon>50 kb inversion clade</taxon>
        <taxon>dalbergioids sensu lato</taxon>
        <taxon>Dalbergieae</taxon>
        <taxon>Pterocarpus clade</taxon>
        <taxon>Stylosanthes</taxon>
    </lineage>
</organism>
<dbReference type="InterPro" id="IPR024481">
    <property type="entry name" value="Helicase_Sen1_N"/>
</dbReference>